<reference evidence="1" key="1">
    <citation type="submission" date="2022-01" db="EMBL/GenBank/DDBJ databases">
        <authorList>
            <person name="King R."/>
        </authorList>
    </citation>
    <scope>NUCLEOTIDE SEQUENCE</scope>
</reference>
<organism evidence="1 2">
    <name type="scientific">Ceutorhynchus assimilis</name>
    <name type="common">cabbage seed weevil</name>
    <dbReference type="NCBI Taxonomy" id="467358"/>
    <lineage>
        <taxon>Eukaryota</taxon>
        <taxon>Metazoa</taxon>
        <taxon>Ecdysozoa</taxon>
        <taxon>Arthropoda</taxon>
        <taxon>Hexapoda</taxon>
        <taxon>Insecta</taxon>
        <taxon>Pterygota</taxon>
        <taxon>Neoptera</taxon>
        <taxon>Endopterygota</taxon>
        <taxon>Coleoptera</taxon>
        <taxon>Polyphaga</taxon>
        <taxon>Cucujiformia</taxon>
        <taxon>Curculionidae</taxon>
        <taxon>Ceutorhynchinae</taxon>
        <taxon>Ceutorhynchus</taxon>
    </lineage>
</organism>
<keyword evidence="2" id="KW-1185">Reference proteome</keyword>
<gene>
    <name evidence="1" type="ORF">CEUTPL_LOCUS368</name>
</gene>
<dbReference type="EMBL" id="OU892277">
    <property type="protein sequence ID" value="CAG9759621.1"/>
    <property type="molecule type" value="Genomic_DNA"/>
</dbReference>
<evidence type="ECO:0000313" key="2">
    <source>
        <dbReference type="Proteomes" id="UP001152799"/>
    </source>
</evidence>
<protein>
    <submittedName>
        <fullName evidence="1">Uncharacterized protein</fullName>
    </submittedName>
</protein>
<accession>A0A9N9MCT2</accession>
<dbReference type="Proteomes" id="UP001152799">
    <property type="component" value="Chromosome 1"/>
</dbReference>
<dbReference type="OrthoDB" id="10071234at2759"/>
<proteinExistence type="predicted"/>
<dbReference type="AlphaFoldDB" id="A0A9N9MCT2"/>
<evidence type="ECO:0000313" key="1">
    <source>
        <dbReference type="EMBL" id="CAG9759621.1"/>
    </source>
</evidence>
<name>A0A9N9MCT2_9CUCU</name>
<sequence length="150" mass="16571">MERLLEYSRSGPKSGVGFFATIMSSTKFNIGLAGDEKRSTRVQKIQSGGHSDIFGINENQQSAATPQKRLNQPQSTIGSCFMENVREEPNVMPEAKFNGDVPLAKVEVEEVDVGSDENQIPKEVNGVEKKDEEIAKRVRVPPGGFCSRLW</sequence>